<feature type="compositionally biased region" description="Polar residues" evidence="1">
    <location>
        <begin position="1"/>
        <end position="14"/>
    </location>
</feature>
<evidence type="ECO:0000313" key="3">
    <source>
        <dbReference type="EMBL" id="CAA9229818.1"/>
    </source>
</evidence>
<evidence type="ECO:0000259" key="2">
    <source>
        <dbReference type="Pfam" id="PF07238"/>
    </source>
</evidence>
<feature type="domain" description="PilZ" evidence="2">
    <location>
        <begin position="24"/>
        <end position="82"/>
    </location>
</feature>
<protein>
    <recommendedName>
        <fullName evidence="2">PilZ domain-containing protein</fullName>
    </recommendedName>
</protein>
<dbReference type="InterPro" id="IPR009875">
    <property type="entry name" value="PilZ_domain"/>
</dbReference>
<gene>
    <name evidence="3" type="ORF">AVDCRST_MAG04-1066</name>
</gene>
<evidence type="ECO:0000256" key="1">
    <source>
        <dbReference type="SAM" id="MobiDB-lite"/>
    </source>
</evidence>
<dbReference type="AlphaFoldDB" id="A0A6J4HQB0"/>
<organism evidence="3">
    <name type="scientific">uncultured Acetobacteraceae bacterium</name>
    <dbReference type="NCBI Taxonomy" id="169975"/>
    <lineage>
        <taxon>Bacteria</taxon>
        <taxon>Pseudomonadati</taxon>
        <taxon>Pseudomonadota</taxon>
        <taxon>Alphaproteobacteria</taxon>
        <taxon>Acetobacterales</taxon>
        <taxon>Acetobacteraceae</taxon>
        <taxon>environmental samples</taxon>
    </lineage>
</organism>
<name>A0A6J4HQB0_9PROT</name>
<dbReference type="EMBL" id="CADCTL010000079">
    <property type="protein sequence ID" value="CAA9229818.1"/>
    <property type="molecule type" value="Genomic_DNA"/>
</dbReference>
<sequence length="104" mass="11428">MGSMTREQSGAPKTTHSESDWRPRRHRRCRMFKAAHVILDDAAHDCVLLDVSAGGAQVYLVARVELPDLVTLLLPGGESRAMRRCWQRGSHIGFEALGDAVSAS</sequence>
<dbReference type="GO" id="GO:0035438">
    <property type="term" value="F:cyclic-di-GMP binding"/>
    <property type="evidence" value="ECO:0007669"/>
    <property type="project" value="InterPro"/>
</dbReference>
<proteinExistence type="predicted"/>
<reference evidence="3" key="1">
    <citation type="submission" date="2020-02" db="EMBL/GenBank/DDBJ databases">
        <authorList>
            <person name="Meier V. D."/>
        </authorList>
    </citation>
    <scope>NUCLEOTIDE SEQUENCE</scope>
    <source>
        <strain evidence="3">AVDCRST_MAG04</strain>
    </source>
</reference>
<dbReference type="SUPFAM" id="SSF141371">
    <property type="entry name" value="PilZ domain-like"/>
    <property type="match status" value="1"/>
</dbReference>
<feature type="region of interest" description="Disordered" evidence="1">
    <location>
        <begin position="1"/>
        <end position="23"/>
    </location>
</feature>
<dbReference type="Pfam" id="PF07238">
    <property type="entry name" value="PilZ"/>
    <property type="match status" value="1"/>
</dbReference>
<accession>A0A6J4HQB0</accession>